<dbReference type="GO" id="GO:0033549">
    <property type="term" value="F:MAP kinase phosphatase activity"/>
    <property type="evidence" value="ECO:0007669"/>
    <property type="project" value="TreeGrafter"/>
</dbReference>
<gene>
    <name evidence="11" type="primary">LOC102200295</name>
</gene>
<evidence type="ECO:0000313" key="9">
    <source>
        <dbReference type="Ensembl" id="ENSPNYP00000028165.1"/>
    </source>
</evidence>
<keyword evidence="10" id="KW-1185">Reference proteome</keyword>
<name>A0A3B4GZ07_9CICH</name>
<evidence type="ECO:0000259" key="7">
    <source>
        <dbReference type="PROSITE" id="PS50054"/>
    </source>
</evidence>
<feature type="domain" description="Tyrosine-protein phosphatase" evidence="7">
    <location>
        <begin position="29"/>
        <end position="184"/>
    </location>
</feature>
<feature type="active site" description="Phosphocysteine intermediate" evidence="6">
    <location>
        <position position="315"/>
    </location>
</feature>
<dbReference type="GO" id="GO:0005737">
    <property type="term" value="C:cytoplasm"/>
    <property type="evidence" value="ECO:0007669"/>
    <property type="project" value="TreeGrafter"/>
</dbReference>
<dbReference type="PROSITE" id="PS00383">
    <property type="entry name" value="TYR_PHOSPHATASE_1"/>
    <property type="match status" value="2"/>
</dbReference>
<evidence type="ECO:0000256" key="1">
    <source>
        <dbReference type="ARBA" id="ARBA00008601"/>
    </source>
</evidence>
<keyword evidence="2" id="KW-0378">Hydrolase</keyword>
<dbReference type="InterPro" id="IPR000387">
    <property type="entry name" value="Tyr_Pase_dom"/>
</dbReference>
<dbReference type="InterPro" id="IPR016130">
    <property type="entry name" value="Tyr_Pase_AS"/>
</dbReference>
<dbReference type="InterPro" id="IPR029021">
    <property type="entry name" value="Prot-tyrosine_phosphatase-like"/>
</dbReference>
<dbReference type="PRINTS" id="PR01909">
    <property type="entry name" value="ADSPHPHTASEA"/>
</dbReference>
<dbReference type="GO" id="GO:0004722">
    <property type="term" value="F:protein serine/threonine phosphatase activity"/>
    <property type="evidence" value="ECO:0007669"/>
    <property type="project" value="UniProtKB-EC"/>
</dbReference>
<keyword evidence="3" id="KW-0904">Protein phosphatase</keyword>
<organism evidence="9">
    <name type="scientific">Pundamilia nyererei</name>
    <dbReference type="NCBI Taxonomy" id="303518"/>
    <lineage>
        <taxon>Eukaryota</taxon>
        <taxon>Metazoa</taxon>
        <taxon>Chordata</taxon>
        <taxon>Craniata</taxon>
        <taxon>Vertebrata</taxon>
        <taxon>Euteleostomi</taxon>
        <taxon>Actinopterygii</taxon>
        <taxon>Neopterygii</taxon>
        <taxon>Teleostei</taxon>
        <taxon>Neoteleostei</taxon>
        <taxon>Acanthomorphata</taxon>
        <taxon>Ovalentaria</taxon>
        <taxon>Cichlomorphae</taxon>
        <taxon>Cichliformes</taxon>
        <taxon>Cichlidae</taxon>
        <taxon>African cichlids</taxon>
        <taxon>Pseudocrenilabrinae</taxon>
        <taxon>Haplochromini</taxon>
        <taxon>Pundamilia</taxon>
    </lineage>
</organism>
<dbReference type="CTD" id="128854680"/>
<comment type="catalytic activity">
    <reaction evidence="4">
        <text>O-phospho-L-seryl-[protein] + H2O = L-seryl-[protein] + phosphate</text>
        <dbReference type="Rhea" id="RHEA:20629"/>
        <dbReference type="Rhea" id="RHEA-COMP:9863"/>
        <dbReference type="Rhea" id="RHEA-COMP:11604"/>
        <dbReference type="ChEBI" id="CHEBI:15377"/>
        <dbReference type="ChEBI" id="CHEBI:29999"/>
        <dbReference type="ChEBI" id="CHEBI:43474"/>
        <dbReference type="ChEBI" id="CHEBI:83421"/>
        <dbReference type="EC" id="3.1.3.16"/>
    </reaction>
</comment>
<evidence type="ECO:0000259" key="8">
    <source>
        <dbReference type="PROSITE" id="PS50056"/>
    </source>
</evidence>
<dbReference type="Ensembl" id="ENSPNYT00000028855.1">
    <property type="protein sequence ID" value="ENSPNYP00000028165.1"/>
    <property type="gene ID" value="ENSPNYG00000021210.1"/>
</dbReference>
<dbReference type="Gene3D" id="3.90.190.10">
    <property type="entry name" value="Protein tyrosine phosphatase superfamily"/>
    <property type="match status" value="2"/>
</dbReference>
<dbReference type="PROSITE" id="PS50054">
    <property type="entry name" value="TYR_PHOSPHATASE_DUAL"/>
    <property type="match status" value="2"/>
</dbReference>
<protein>
    <submittedName>
        <fullName evidence="9 11">Dual specificity protein phosphatase 13 isoform B-like</fullName>
    </submittedName>
</protein>
<dbReference type="PROSITE" id="PS50056">
    <property type="entry name" value="TYR_PHOSPHATASE_2"/>
    <property type="match status" value="2"/>
</dbReference>
<dbReference type="InterPro" id="IPR020405">
    <property type="entry name" value="Atypical_DUSP_subfamA"/>
</dbReference>
<reference evidence="11" key="2">
    <citation type="submission" date="2025-04" db="UniProtKB">
        <authorList>
            <consortium name="RefSeq"/>
        </authorList>
    </citation>
    <scope>IDENTIFICATION</scope>
</reference>
<evidence type="ECO:0000256" key="5">
    <source>
        <dbReference type="ARBA" id="ARBA00048336"/>
    </source>
</evidence>
<evidence type="ECO:0000313" key="10">
    <source>
        <dbReference type="Proteomes" id="UP000695023"/>
    </source>
</evidence>
<evidence type="ECO:0000256" key="2">
    <source>
        <dbReference type="ARBA" id="ARBA00022801"/>
    </source>
</evidence>
<proteinExistence type="inferred from homology"/>
<accession>A0A3B4GZ07</accession>
<dbReference type="PRINTS" id="PR01908">
    <property type="entry name" value="ADSPHPHTASE"/>
</dbReference>
<feature type="domain" description="Tyrosine-protein phosphatase" evidence="7">
    <location>
        <begin position="222"/>
        <end position="370"/>
    </location>
</feature>
<sequence length="384" mass="43117">MSLRDPPYEPPSVSELQEFLLADRRPTGHVNQVWPNLYIGNEVAARDKGTLHNLGITHIVNAAHGTPNPGHGLYFYVNTGPRFYRDMSVDYYGVEADDAMDFILSPFFYPTARYIRAALAIGGRVFVHCLMGVSRSATLVLAFLMIVEGLRLQEAVAAVRPHRDICPNPGFLQQLRSLDMSLERERRRRRQAQTLSHLARQEETASLTELRNILWTNRKPVAPVNQVWPNLYIGDESVARDKITLSSLGITHILNAAAGRHRINTGLQFYRDLKVEYHAVEAADHPEFNLQPFFRSAAQFIDSALKKNGKVFVHCAMGVSRSGALVLAYLMICQGLVLVEAITAVRLNRDIGPNSGFLEQLRQLELSLNTQSRQIPEEDCTNTS</sequence>
<feature type="domain" description="Tyrosine specific protein phosphatases" evidence="8">
    <location>
        <begin position="291"/>
        <end position="349"/>
    </location>
</feature>
<dbReference type="AlphaFoldDB" id="A0A3B4GZ07"/>
<dbReference type="PANTHER" id="PTHR45682">
    <property type="entry name" value="AGAP008228-PA"/>
    <property type="match status" value="1"/>
</dbReference>
<dbReference type="GO" id="GO:0043409">
    <property type="term" value="P:negative regulation of MAPK cascade"/>
    <property type="evidence" value="ECO:0007669"/>
    <property type="project" value="TreeGrafter"/>
</dbReference>
<evidence type="ECO:0000313" key="11">
    <source>
        <dbReference type="RefSeq" id="XP_013767291.1"/>
    </source>
</evidence>
<dbReference type="OrthoDB" id="10252009at2759"/>
<evidence type="ECO:0000256" key="4">
    <source>
        <dbReference type="ARBA" id="ARBA00047761"/>
    </source>
</evidence>
<evidence type="ECO:0000256" key="6">
    <source>
        <dbReference type="PIRSR" id="PIRSR620405-1"/>
    </source>
</evidence>
<dbReference type="STRING" id="303518.ENSPNYP00000028165"/>
<dbReference type="GeneTree" id="ENSGT00940000154628"/>
<dbReference type="InterPro" id="IPR020422">
    <property type="entry name" value="TYR_PHOSPHATASE_DUAL_dom"/>
</dbReference>
<reference evidence="9" key="1">
    <citation type="submission" date="2023-09" db="UniProtKB">
        <authorList>
            <consortium name="Ensembl"/>
        </authorList>
    </citation>
    <scope>IDENTIFICATION</scope>
</reference>
<dbReference type="PANTHER" id="PTHR45682:SF10">
    <property type="entry name" value="DUAL SPECIFICITY PROTEIN PHOSPHATASE 13 ISOFORM B"/>
    <property type="match status" value="1"/>
</dbReference>
<dbReference type="Pfam" id="PF00782">
    <property type="entry name" value="DSPc"/>
    <property type="match status" value="2"/>
</dbReference>
<dbReference type="RefSeq" id="XP_013767291.1">
    <property type="nucleotide sequence ID" value="XM_013911837.1"/>
</dbReference>
<evidence type="ECO:0000256" key="3">
    <source>
        <dbReference type="ARBA" id="ARBA00022912"/>
    </source>
</evidence>
<feature type="domain" description="Tyrosine specific protein phosphatases" evidence="8">
    <location>
        <begin position="106"/>
        <end position="163"/>
    </location>
</feature>
<comment type="catalytic activity">
    <reaction evidence="5">
        <text>O-phospho-L-threonyl-[protein] + H2O = L-threonyl-[protein] + phosphate</text>
        <dbReference type="Rhea" id="RHEA:47004"/>
        <dbReference type="Rhea" id="RHEA-COMP:11060"/>
        <dbReference type="Rhea" id="RHEA-COMP:11605"/>
        <dbReference type="ChEBI" id="CHEBI:15377"/>
        <dbReference type="ChEBI" id="CHEBI:30013"/>
        <dbReference type="ChEBI" id="CHEBI:43474"/>
        <dbReference type="ChEBI" id="CHEBI:61977"/>
        <dbReference type="EC" id="3.1.3.16"/>
    </reaction>
</comment>
<dbReference type="InterPro" id="IPR000340">
    <property type="entry name" value="Dual-sp_phosphatase_cat-dom"/>
</dbReference>
<dbReference type="Proteomes" id="UP000695023">
    <property type="component" value="Unplaced"/>
</dbReference>
<dbReference type="GO" id="GO:0008138">
    <property type="term" value="F:protein tyrosine/serine/threonine phosphatase activity"/>
    <property type="evidence" value="ECO:0007669"/>
    <property type="project" value="InterPro"/>
</dbReference>
<dbReference type="SUPFAM" id="SSF52799">
    <property type="entry name" value="(Phosphotyrosine protein) phosphatases II"/>
    <property type="match status" value="2"/>
</dbReference>
<dbReference type="SMART" id="SM00195">
    <property type="entry name" value="DSPc"/>
    <property type="match status" value="2"/>
</dbReference>
<comment type="similarity">
    <text evidence="1">Belongs to the protein-tyrosine phosphatase family. Non-receptor class dual specificity subfamily.</text>
</comment>